<name>A0ABD5ZD39_9EURY</name>
<organism evidence="2 3">
    <name type="scientific">Haloferax namakaokahaiae</name>
    <dbReference type="NCBI Taxonomy" id="1748331"/>
    <lineage>
        <taxon>Archaea</taxon>
        <taxon>Methanobacteriati</taxon>
        <taxon>Methanobacteriota</taxon>
        <taxon>Stenosarchaea group</taxon>
        <taxon>Halobacteria</taxon>
        <taxon>Halobacteriales</taxon>
        <taxon>Haloferacaceae</taxon>
        <taxon>Haloferax</taxon>
    </lineage>
</organism>
<dbReference type="Proteomes" id="UP001596481">
    <property type="component" value="Unassembled WGS sequence"/>
</dbReference>
<reference evidence="2 3" key="1">
    <citation type="journal article" date="2019" name="Int. J. Syst. Evol. Microbiol.">
        <title>The Global Catalogue of Microorganisms (GCM) 10K type strain sequencing project: providing services to taxonomists for standard genome sequencing and annotation.</title>
        <authorList>
            <consortium name="The Broad Institute Genomics Platform"/>
            <consortium name="The Broad Institute Genome Sequencing Center for Infectious Disease"/>
            <person name="Wu L."/>
            <person name="Ma J."/>
        </authorList>
    </citation>
    <scope>NUCLEOTIDE SEQUENCE [LARGE SCALE GENOMIC DNA]</scope>
    <source>
        <strain evidence="2 3">DSM 29988</strain>
    </source>
</reference>
<dbReference type="AlphaFoldDB" id="A0ABD5ZD39"/>
<dbReference type="RefSeq" id="WP_390222112.1">
    <property type="nucleotide sequence ID" value="NZ_JBHTAA010000001.1"/>
</dbReference>
<evidence type="ECO:0000256" key="1">
    <source>
        <dbReference type="SAM" id="MobiDB-lite"/>
    </source>
</evidence>
<accession>A0ABD5ZD39</accession>
<feature type="region of interest" description="Disordered" evidence="1">
    <location>
        <begin position="87"/>
        <end position="112"/>
    </location>
</feature>
<protein>
    <submittedName>
        <fullName evidence="2">Uncharacterized protein</fullName>
    </submittedName>
</protein>
<dbReference type="EMBL" id="JBHTAA010000001">
    <property type="protein sequence ID" value="MFC7202823.1"/>
    <property type="molecule type" value="Genomic_DNA"/>
</dbReference>
<evidence type="ECO:0000313" key="2">
    <source>
        <dbReference type="EMBL" id="MFC7202823.1"/>
    </source>
</evidence>
<comment type="caution">
    <text evidence="2">The sequence shown here is derived from an EMBL/GenBank/DDBJ whole genome shotgun (WGS) entry which is preliminary data.</text>
</comment>
<evidence type="ECO:0000313" key="3">
    <source>
        <dbReference type="Proteomes" id="UP001596481"/>
    </source>
</evidence>
<gene>
    <name evidence="2" type="ORF">ACFQJC_04800</name>
</gene>
<keyword evidence="3" id="KW-1185">Reference proteome</keyword>
<proteinExistence type="predicted"/>
<sequence length="112" mass="12585">MTPLETLRSLERFDKVRFDTLDESWLGPMFVARTFDEGDSVIVESGETTCRLDATDDGDVTLARLHESDADLLGRITKLEHIGRASHQKQLMMSVPEDAGLSPLGERREVRP</sequence>